<accession>A0A1H4BPS7</accession>
<dbReference type="OrthoDB" id="665764at2"/>
<dbReference type="Pfam" id="PF03692">
    <property type="entry name" value="CxxCxxCC"/>
    <property type="match status" value="1"/>
</dbReference>
<dbReference type="PANTHER" id="PTHR35866">
    <property type="entry name" value="PUTATIVE-RELATED"/>
    <property type="match status" value="1"/>
</dbReference>
<sequence>MKKINLKTFAIKAEEKKKGFRRFINKLEKQPPKNLNELAIETDKQVWQEIDCTTCANCCKKMTPTFTPKDIKRAATFLHMTPAAFKEKWLVKQKKEKDWVNRQQPCQFLDLSTNLCTIYEARPYDCAGFPHLAKQKVKDYIHIHKQNIMYCPATYRFIELLKDKLKGYPVKKDLSGLKIIGKGNKRKSPIIPVE</sequence>
<gene>
    <name evidence="1" type="ORF">SAMN05192529_12336</name>
</gene>
<dbReference type="EMBL" id="FNQY01000023">
    <property type="protein sequence ID" value="SEA50129.1"/>
    <property type="molecule type" value="Genomic_DNA"/>
</dbReference>
<keyword evidence="2" id="KW-1185">Reference proteome</keyword>
<proteinExistence type="predicted"/>
<dbReference type="AlphaFoldDB" id="A0A1H4BPS7"/>
<organism evidence="1 2">
    <name type="scientific">Arachidicoccus rhizosphaerae</name>
    <dbReference type="NCBI Taxonomy" id="551991"/>
    <lineage>
        <taxon>Bacteria</taxon>
        <taxon>Pseudomonadati</taxon>
        <taxon>Bacteroidota</taxon>
        <taxon>Chitinophagia</taxon>
        <taxon>Chitinophagales</taxon>
        <taxon>Chitinophagaceae</taxon>
        <taxon>Arachidicoccus</taxon>
    </lineage>
</organism>
<reference evidence="1 2" key="1">
    <citation type="submission" date="2016-10" db="EMBL/GenBank/DDBJ databases">
        <authorList>
            <person name="de Groot N.N."/>
        </authorList>
    </citation>
    <scope>NUCLEOTIDE SEQUENCE [LARGE SCALE GENOMIC DNA]</scope>
    <source>
        <strain evidence="1 2">Vu-144</strain>
    </source>
</reference>
<protein>
    <recommendedName>
        <fullName evidence="3">Zinc-or iron-chelating domain-containing protein</fullName>
    </recommendedName>
</protein>
<dbReference type="InterPro" id="IPR005358">
    <property type="entry name" value="Puta_zinc/iron-chelating_dom"/>
</dbReference>
<dbReference type="STRING" id="551991.SAMN05192529_12336"/>
<evidence type="ECO:0000313" key="1">
    <source>
        <dbReference type="EMBL" id="SEA50129.1"/>
    </source>
</evidence>
<evidence type="ECO:0008006" key="3">
    <source>
        <dbReference type="Google" id="ProtNLM"/>
    </source>
</evidence>
<evidence type="ECO:0000313" key="2">
    <source>
        <dbReference type="Proteomes" id="UP000199041"/>
    </source>
</evidence>
<dbReference type="RefSeq" id="WP_091400356.1">
    <property type="nucleotide sequence ID" value="NZ_FNQY01000023.1"/>
</dbReference>
<dbReference type="PANTHER" id="PTHR35866:SF1">
    <property type="entry name" value="YKGJ FAMILY CYSTEINE CLUSTER PROTEIN"/>
    <property type="match status" value="1"/>
</dbReference>
<dbReference type="Proteomes" id="UP000199041">
    <property type="component" value="Unassembled WGS sequence"/>
</dbReference>
<name>A0A1H4BPS7_9BACT</name>